<keyword evidence="1" id="KW-0460">Magnesium</keyword>
<dbReference type="InterPro" id="IPR036412">
    <property type="entry name" value="HAD-like_sf"/>
</dbReference>
<feature type="signal peptide" evidence="2">
    <location>
        <begin position="1"/>
        <end position="23"/>
    </location>
</feature>
<evidence type="ECO:0000313" key="3">
    <source>
        <dbReference type="EMBL" id="MYM92223.1"/>
    </source>
</evidence>
<sequence length="99" mass="10283">VRILRQNRAMARLRLRVLGFAYADCAAGAEAGAPLTWTGLVGLADPLRPGVEQVVARFHQAGIRTVMLTGDQAATAHGIGAALRLNGGGPLRVVDAGEL</sequence>
<dbReference type="InterPro" id="IPR023214">
    <property type="entry name" value="HAD_sf"/>
</dbReference>
<dbReference type="GO" id="GO:0016787">
    <property type="term" value="F:hydrolase activity"/>
    <property type="evidence" value="ECO:0007669"/>
    <property type="project" value="UniProtKB-KW"/>
</dbReference>
<gene>
    <name evidence="3" type="ORF">GTP91_34320</name>
</gene>
<protein>
    <submittedName>
        <fullName evidence="3">HAD family hydrolase</fullName>
    </submittedName>
</protein>
<dbReference type="RefSeq" id="WP_161100647.1">
    <property type="nucleotide sequence ID" value="NZ_WWCW01000539.1"/>
</dbReference>
<dbReference type="Pfam" id="PF00702">
    <property type="entry name" value="Hydrolase"/>
    <property type="match status" value="1"/>
</dbReference>
<dbReference type="GO" id="GO:0005388">
    <property type="term" value="F:P-type calcium transporter activity"/>
    <property type="evidence" value="ECO:0007669"/>
    <property type="project" value="TreeGrafter"/>
</dbReference>
<evidence type="ECO:0000313" key="4">
    <source>
        <dbReference type="Proteomes" id="UP000470302"/>
    </source>
</evidence>
<evidence type="ECO:0000256" key="2">
    <source>
        <dbReference type="SAM" id="SignalP"/>
    </source>
</evidence>
<dbReference type="Gene3D" id="3.40.50.1000">
    <property type="entry name" value="HAD superfamily/HAD-like"/>
    <property type="match status" value="1"/>
</dbReference>
<keyword evidence="2" id="KW-0732">Signal</keyword>
<keyword evidence="3" id="KW-0378">Hydrolase</keyword>
<dbReference type="Proteomes" id="UP000470302">
    <property type="component" value="Unassembled WGS sequence"/>
</dbReference>
<name>A0A845GC86_9BURK</name>
<dbReference type="PANTHER" id="PTHR24093">
    <property type="entry name" value="CATION TRANSPORTING ATPASE"/>
    <property type="match status" value="1"/>
</dbReference>
<dbReference type="PRINTS" id="PR00119">
    <property type="entry name" value="CATATPASE"/>
</dbReference>
<dbReference type="GO" id="GO:0000166">
    <property type="term" value="F:nucleotide binding"/>
    <property type="evidence" value="ECO:0007669"/>
    <property type="project" value="InterPro"/>
</dbReference>
<evidence type="ECO:0000256" key="1">
    <source>
        <dbReference type="ARBA" id="ARBA00022842"/>
    </source>
</evidence>
<reference evidence="3 4" key="1">
    <citation type="submission" date="2020-01" db="EMBL/GenBank/DDBJ databases">
        <title>Novel species isolated from a subtropical stream in China.</title>
        <authorList>
            <person name="Lu H."/>
        </authorList>
    </citation>
    <scope>NUCLEOTIDE SEQUENCE [LARGE SCALE GENOMIC DNA]</scope>
    <source>
        <strain evidence="3 4">FT82W</strain>
    </source>
</reference>
<feature type="non-terminal residue" evidence="3">
    <location>
        <position position="99"/>
    </location>
</feature>
<comment type="caution">
    <text evidence="3">The sequence shown here is derived from an EMBL/GenBank/DDBJ whole genome shotgun (WGS) entry which is preliminary data.</text>
</comment>
<dbReference type="AlphaFoldDB" id="A0A845GC86"/>
<dbReference type="GO" id="GO:0005886">
    <property type="term" value="C:plasma membrane"/>
    <property type="evidence" value="ECO:0007669"/>
    <property type="project" value="TreeGrafter"/>
</dbReference>
<proteinExistence type="predicted"/>
<dbReference type="Gene3D" id="3.40.1110.10">
    <property type="entry name" value="Calcium-transporting ATPase, cytoplasmic domain N"/>
    <property type="match status" value="1"/>
</dbReference>
<accession>A0A845GC86</accession>
<dbReference type="PANTHER" id="PTHR24093:SF506">
    <property type="entry name" value="CATION-TRANSPORTING ATPASE PMA1"/>
    <property type="match status" value="1"/>
</dbReference>
<feature type="non-terminal residue" evidence="3">
    <location>
        <position position="1"/>
    </location>
</feature>
<dbReference type="SUPFAM" id="SSF81660">
    <property type="entry name" value="Metal cation-transporting ATPase, ATP-binding domain N"/>
    <property type="match status" value="1"/>
</dbReference>
<feature type="chain" id="PRO_5032373543" evidence="2">
    <location>
        <begin position="24"/>
        <end position="99"/>
    </location>
</feature>
<dbReference type="InterPro" id="IPR023299">
    <property type="entry name" value="ATPase_P-typ_cyto_dom_N"/>
</dbReference>
<dbReference type="SUPFAM" id="SSF56784">
    <property type="entry name" value="HAD-like"/>
    <property type="match status" value="1"/>
</dbReference>
<organism evidence="3 4">
    <name type="scientific">Duganella vulcania</name>
    <dbReference type="NCBI Taxonomy" id="2692166"/>
    <lineage>
        <taxon>Bacteria</taxon>
        <taxon>Pseudomonadati</taxon>
        <taxon>Pseudomonadota</taxon>
        <taxon>Betaproteobacteria</taxon>
        <taxon>Burkholderiales</taxon>
        <taxon>Oxalobacteraceae</taxon>
        <taxon>Telluria group</taxon>
        <taxon>Duganella</taxon>
    </lineage>
</organism>
<dbReference type="EMBL" id="WWCW01000539">
    <property type="protein sequence ID" value="MYM92223.1"/>
    <property type="molecule type" value="Genomic_DNA"/>
</dbReference>